<dbReference type="Gene3D" id="3.40.440.10">
    <property type="entry name" value="Adenylosuccinate Synthetase, subunit A, domain 1"/>
    <property type="match status" value="1"/>
</dbReference>
<feature type="binding site" evidence="8">
    <location>
        <begin position="332"/>
        <end position="334"/>
    </location>
    <ligand>
        <name>GTP</name>
        <dbReference type="ChEBI" id="CHEBI:37565"/>
    </ligand>
</feature>
<evidence type="ECO:0000256" key="1">
    <source>
        <dbReference type="ARBA" id="ARBA00011738"/>
    </source>
</evidence>
<feature type="binding site" description="in other chain" evidence="8">
    <location>
        <begin position="13"/>
        <end position="16"/>
    </location>
    <ligand>
        <name>IMP</name>
        <dbReference type="ChEBI" id="CHEBI:58053"/>
        <note>ligand shared between dimeric partners</note>
    </ligand>
</feature>
<evidence type="ECO:0000256" key="3">
    <source>
        <dbReference type="ARBA" id="ARBA00022723"/>
    </source>
</evidence>
<dbReference type="EMBL" id="CACRUE010000046">
    <property type="protein sequence ID" value="VYU57726.1"/>
    <property type="molecule type" value="Genomic_DNA"/>
</dbReference>
<proteinExistence type="inferred from homology"/>
<name>A0A6N3G0V7_9FIRM</name>
<dbReference type="GO" id="GO:0046040">
    <property type="term" value="P:IMP metabolic process"/>
    <property type="evidence" value="ECO:0007669"/>
    <property type="project" value="TreeGrafter"/>
</dbReference>
<comment type="similarity">
    <text evidence="8 10">Belongs to the adenylosuccinate synthetase family.</text>
</comment>
<evidence type="ECO:0000256" key="6">
    <source>
        <dbReference type="ARBA" id="ARBA00022842"/>
    </source>
</evidence>
<keyword evidence="2 8" id="KW-0436">Ligase</keyword>
<feature type="binding site" evidence="8">
    <location>
        <position position="142"/>
    </location>
    <ligand>
        <name>IMP</name>
        <dbReference type="ChEBI" id="CHEBI:58053"/>
        <note>ligand shared between dimeric partners</note>
    </ligand>
</feature>
<dbReference type="PANTHER" id="PTHR11846:SF0">
    <property type="entry name" value="ADENYLOSUCCINATE SYNTHETASE"/>
    <property type="match status" value="1"/>
</dbReference>
<dbReference type="GO" id="GO:0044208">
    <property type="term" value="P:'de novo' AMP biosynthetic process"/>
    <property type="evidence" value="ECO:0007669"/>
    <property type="project" value="UniProtKB-UniRule"/>
</dbReference>
<evidence type="ECO:0000256" key="2">
    <source>
        <dbReference type="ARBA" id="ARBA00022598"/>
    </source>
</evidence>
<evidence type="ECO:0000256" key="10">
    <source>
        <dbReference type="RuleBase" id="RU000520"/>
    </source>
</evidence>
<dbReference type="GO" id="GO:0005525">
    <property type="term" value="F:GTP binding"/>
    <property type="evidence" value="ECO:0007669"/>
    <property type="project" value="UniProtKB-UniRule"/>
</dbReference>
<organism evidence="11">
    <name type="scientific">Intestinibacter bartlettii</name>
    <dbReference type="NCBI Taxonomy" id="261299"/>
    <lineage>
        <taxon>Bacteria</taxon>
        <taxon>Bacillati</taxon>
        <taxon>Bacillota</taxon>
        <taxon>Clostridia</taxon>
        <taxon>Peptostreptococcales</taxon>
        <taxon>Peptostreptococcaceae</taxon>
        <taxon>Intestinibacter</taxon>
    </lineage>
</organism>
<feature type="binding site" evidence="8">
    <location>
        <position position="306"/>
    </location>
    <ligand>
        <name>GTP</name>
        <dbReference type="ChEBI" id="CHEBI:37565"/>
    </ligand>
</feature>
<dbReference type="PROSITE" id="PS01266">
    <property type="entry name" value="ADENYLOSUCCIN_SYN_1"/>
    <property type="match status" value="1"/>
</dbReference>
<feature type="binding site" description="in other chain" evidence="8">
    <location>
        <position position="240"/>
    </location>
    <ligand>
        <name>IMP</name>
        <dbReference type="ChEBI" id="CHEBI:58053"/>
        <note>ligand shared between dimeric partners</note>
    </ligand>
</feature>
<dbReference type="FunFam" id="3.90.170.10:FF:000001">
    <property type="entry name" value="Adenylosuccinate synthetase"/>
    <property type="match status" value="1"/>
</dbReference>
<dbReference type="Gene3D" id="3.90.170.10">
    <property type="entry name" value="Adenylosuccinate Synthetase, subunit A, domain 3"/>
    <property type="match status" value="1"/>
</dbReference>
<comment type="subcellular location">
    <subcellularLocation>
        <location evidence="8">Cytoplasm</location>
    </subcellularLocation>
</comment>
<comment type="catalytic activity">
    <reaction evidence="8 10">
        <text>IMP + L-aspartate + GTP = N(6)-(1,2-dicarboxyethyl)-AMP + GDP + phosphate + 2 H(+)</text>
        <dbReference type="Rhea" id="RHEA:15753"/>
        <dbReference type="ChEBI" id="CHEBI:15378"/>
        <dbReference type="ChEBI" id="CHEBI:29991"/>
        <dbReference type="ChEBI" id="CHEBI:37565"/>
        <dbReference type="ChEBI" id="CHEBI:43474"/>
        <dbReference type="ChEBI" id="CHEBI:57567"/>
        <dbReference type="ChEBI" id="CHEBI:58053"/>
        <dbReference type="ChEBI" id="CHEBI:58189"/>
        <dbReference type="EC" id="6.3.4.4"/>
    </reaction>
</comment>
<dbReference type="GO" id="GO:0000287">
    <property type="term" value="F:magnesium ion binding"/>
    <property type="evidence" value="ECO:0007669"/>
    <property type="project" value="UniProtKB-UniRule"/>
</dbReference>
<comment type="subunit">
    <text evidence="1 8">Homodimer.</text>
</comment>
<dbReference type="InterPro" id="IPR042111">
    <property type="entry name" value="Adenylosuccinate_synth_dom3"/>
</dbReference>
<comment type="pathway">
    <text evidence="8 10">Purine metabolism; AMP biosynthesis via de novo pathway; AMP from IMP: step 1/2.</text>
</comment>
<dbReference type="EC" id="6.3.4.4" evidence="8 10"/>
<keyword evidence="6 8" id="KW-0460">Magnesium</keyword>
<dbReference type="InterPro" id="IPR042110">
    <property type="entry name" value="Adenylosuccinate_synth_dom2"/>
</dbReference>
<evidence type="ECO:0000256" key="7">
    <source>
        <dbReference type="ARBA" id="ARBA00023134"/>
    </source>
</evidence>
<feature type="binding site" description="in other chain" evidence="8">
    <location>
        <begin position="38"/>
        <end position="41"/>
    </location>
    <ligand>
        <name>IMP</name>
        <dbReference type="ChEBI" id="CHEBI:58053"/>
        <note>ligand shared between dimeric partners</note>
    </ligand>
</feature>
<feature type="binding site" evidence="8">
    <location>
        <position position="13"/>
    </location>
    <ligand>
        <name>Mg(2+)</name>
        <dbReference type="ChEBI" id="CHEBI:18420"/>
    </ligand>
</feature>
<feature type="binding site" evidence="8">
    <location>
        <begin position="40"/>
        <end position="42"/>
    </location>
    <ligand>
        <name>GTP</name>
        <dbReference type="ChEBI" id="CHEBI:37565"/>
    </ligand>
</feature>
<dbReference type="GO" id="GO:0005737">
    <property type="term" value="C:cytoplasm"/>
    <property type="evidence" value="ECO:0007669"/>
    <property type="project" value="UniProtKB-SubCell"/>
</dbReference>
<dbReference type="InterPro" id="IPR027417">
    <property type="entry name" value="P-loop_NTPase"/>
</dbReference>
<feature type="binding site" evidence="8">
    <location>
        <begin position="414"/>
        <end position="416"/>
    </location>
    <ligand>
        <name>GTP</name>
        <dbReference type="ChEBI" id="CHEBI:37565"/>
    </ligand>
</feature>
<dbReference type="CDD" id="cd03108">
    <property type="entry name" value="AdSS"/>
    <property type="match status" value="1"/>
</dbReference>
<feature type="binding site" evidence="8">
    <location>
        <begin position="12"/>
        <end position="18"/>
    </location>
    <ligand>
        <name>GTP</name>
        <dbReference type="ChEBI" id="CHEBI:37565"/>
    </ligand>
</feature>
<protein>
    <recommendedName>
        <fullName evidence="8 10">Adenylosuccinate synthetase</fullName>
        <shortName evidence="8">AMPSase</shortName>
        <shortName evidence="8">AdSS</shortName>
        <ecNumber evidence="8 10">6.3.4.4</ecNumber>
    </recommendedName>
    <alternativeName>
        <fullName evidence="8">IMP--aspartate ligase</fullName>
    </alternativeName>
</protein>
<dbReference type="RefSeq" id="WP_022070672.1">
    <property type="nucleotide sequence ID" value="NZ_BAABYO010000001.1"/>
</dbReference>
<evidence type="ECO:0000313" key="11">
    <source>
        <dbReference type="EMBL" id="VYU57726.1"/>
    </source>
</evidence>
<dbReference type="PROSITE" id="PS00513">
    <property type="entry name" value="ADENYLOSUCCIN_SYN_2"/>
    <property type="match status" value="1"/>
</dbReference>
<feature type="binding site" description="in other chain" evidence="8">
    <location>
        <position position="304"/>
    </location>
    <ligand>
        <name>IMP</name>
        <dbReference type="ChEBI" id="CHEBI:58053"/>
        <note>ligand shared between dimeric partners</note>
    </ligand>
</feature>
<comment type="cofactor">
    <cofactor evidence="8">
        <name>Mg(2+)</name>
        <dbReference type="ChEBI" id="CHEBI:18420"/>
    </cofactor>
    <text evidence="8">Binds 1 Mg(2+) ion per subunit.</text>
</comment>
<feature type="binding site" description="in other chain" evidence="8">
    <location>
        <position position="225"/>
    </location>
    <ligand>
        <name>IMP</name>
        <dbReference type="ChEBI" id="CHEBI:58053"/>
        <note>ligand shared between dimeric partners</note>
    </ligand>
</feature>
<keyword evidence="5 8" id="KW-0658">Purine biosynthesis</keyword>
<keyword evidence="3 8" id="KW-0479">Metal-binding</keyword>
<dbReference type="Gene3D" id="1.10.300.10">
    <property type="entry name" value="Adenylosuccinate Synthetase, subunit A, domain 2"/>
    <property type="match status" value="1"/>
</dbReference>
<evidence type="ECO:0000256" key="5">
    <source>
        <dbReference type="ARBA" id="ARBA00022755"/>
    </source>
</evidence>
<dbReference type="NCBIfam" id="TIGR00184">
    <property type="entry name" value="purA"/>
    <property type="match status" value="1"/>
</dbReference>
<keyword evidence="7 8" id="KW-0342">GTP-binding</keyword>
<dbReference type="SUPFAM" id="SSF52540">
    <property type="entry name" value="P-loop containing nucleoside triphosphate hydrolases"/>
    <property type="match status" value="1"/>
</dbReference>
<feature type="binding site" evidence="8">
    <location>
        <begin position="300"/>
        <end position="306"/>
    </location>
    <ligand>
        <name>substrate</name>
    </ligand>
</feature>
<dbReference type="InterPro" id="IPR018220">
    <property type="entry name" value="Adenylosuccin_syn_GTP-bd"/>
</dbReference>
<dbReference type="HAMAP" id="MF_00011">
    <property type="entry name" value="Adenylosucc_synth"/>
    <property type="match status" value="1"/>
</dbReference>
<dbReference type="InterPro" id="IPR001114">
    <property type="entry name" value="Adenylosuccinate_synthetase"/>
</dbReference>
<reference evidence="11" key="1">
    <citation type="submission" date="2019-11" db="EMBL/GenBank/DDBJ databases">
        <authorList>
            <person name="Feng L."/>
        </authorList>
    </citation>
    <scope>NUCLEOTIDE SEQUENCE</scope>
    <source>
        <strain evidence="11">IbartlettiiLFYP30</strain>
    </source>
</reference>
<accession>A0A6N3G0V7</accession>
<dbReference type="InterPro" id="IPR033128">
    <property type="entry name" value="Adenylosuccin_syn_Lys_AS"/>
</dbReference>
<feature type="binding site" description="in other chain" evidence="8">
    <location>
        <position position="128"/>
    </location>
    <ligand>
        <name>IMP</name>
        <dbReference type="ChEBI" id="CHEBI:58053"/>
        <note>ligand shared between dimeric partners</note>
    </ligand>
</feature>
<keyword evidence="4 8" id="KW-0547">Nucleotide-binding</keyword>
<dbReference type="InterPro" id="IPR042109">
    <property type="entry name" value="Adenylosuccinate_synth_dom1"/>
</dbReference>
<gene>
    <name evidence="8 11" type="primary">purA</name>
    <name evidence="11" type="ORF">IBLFYP30_00666</name>
</gene>
<evidence type="ECO:0000256" key="9">
    <source>
        <dbReference type="PROSITE-ProRule" id="PRU10134"/>
    </source>
</evidence>
<dbReference type="PANTHER" id="PTHR11846">
    <property type="entry name" value="ADENYLOSUCCINATE SYNTHETASE"/>
    <property type="match status" value="1"/>
</dbReference>
<comment type="function">
    <text evidence="8">Plays an important role in the de novo pathway of purine nucleotide biosynthesis. Catalyzes the first committed step in the biosynthesis of AMP from IMP.</text>
</comment>
<feature type="active site" description="Proton acceptor" evidence="8">
    <location>
        <position position="13"/>
    </location>
</feature>
<dbReference type="GO" id="GO:0004019">
    <property type="term" value="F:adenylosuccinate synthase activity"/>
    <property type="evidence" value="ECO:0007669"/>
    <property type="project" value="UniProtKB-UniRule"/>
</dbReference>
<dbReference type="NCBIfam" id="NF002223">
    <property type="entry name" value="PRK01117.1"/>
    <property type="match status" value="1"/>
</dbReference>
<dbReference type="Pfam" id="PF00709">
    <property type="entry name" value="Adenylsucc_synt"/>
    <property type="match status" value="1"/>
</dbReference>
<sequence length="431" mass="47506">MKTVAIVGSQWGDEGKGKVIDFLATQADVVIRAQGGNNAGHTIVVDGKKFALRLIPSGILNPNTINVIGNGIVFDPKGFFEELEMLQSNGIDTKNIKISDRAHIIFPYHKELDGLAEEARGDNKIGTTKRGIGPCYMDKTERSGIRICDLMDKDVFAKKLKGQVEAKNKLVKGVYDKKEDMFNFDEIYSEFMAYAEKLRPFVADTTVIVYDAIKAGKKVLFEGAQGTLLDLDLGTYPYVTSSHPTSGGFAVGAGIGPNMIKDVVGIVKAYTTRVGEGPFVTEQLNEIGDQIRIKGHEFGTVTGRSRRCGWFDAVVVKYAARTNGLTSIAFMLLDVLTGFEEIQICTAYKCGDEILENFPASLEQLAKCEPVYETMPGWTEDITKVEKYEDLPENAKKYITRIEELIGVNVDLVSVGPNRAQTIIRKNVFDN</sequence>
<dbReference type="AlphaFoldDB" id="A0A6N3G0V7"/>
<feature type="binding site" evidence="8">
    <location>
        <position position="40"/>
    </location>
    <ligand>
        <name>Mg(2+)</name>
        <dbReference type="ChEBI" id="CHEBI:18420"/>
    </ligand>
</feature>
<feature type="active site" description="Proton donor" evidence="8">
    <location>
        <position position="41"/>
    </location>
</feature>
<dbReference type="SMART" id="SM00788">
    <property type="entry name" value="Adenylsucc_synt"/>
    <property type="match status" value="1"/>
</dbReference>
<evidence type="ECO:0000256" key="8">
    <source>
        <dbReference type="HAMAP-Rule" id="MF_00011"/>
    </source>
</evidence>
<dbReference type="UniPathway" id="UPA00075">
    <property type="reaction ID" value="UER00335"/>
</dbReference>
<dbReference type="FunFam" id="1.10.300.10:FF:000001">
    <property type="entry name" value="Adenylosuccinate synthetase"/>
    <property type="match status" value="1"/>
</dbReference>
<feature type="active site" evidence="9">
    <location>
        <position position="139"/>
    </location>
</feature>
<keyword evidence="8" id="KW-0963">Cytoplasm</keyword>
<evidence type="ECO:0000256" key="4">
    <source>
        <dbReference type="ARBA" id="ARBA00022741"/>
    </source>
</evidence>